<evidence type="ECO:0000313" key="2">
    <source>
        <dbReference type="EMBL" id="OMH86102.1"/>
    </source>
</evidence>
<organism evidence="2 3">
    <name type="scientific">Zancudomyces culisetae</name>
    <name type="common">Gut fungus</name>
    <name type="synonym">Smittium culisetae</name>
    <dbReference type="NCBI Taxonomy" id="1213189"/>
    <lineage>
        <taxon>Eukaryota</taxon>
        <taxon>Fungi</taxon>
        <taxon>Fungi incertae sedis</taxon>
        <taxon>Zoopagomycota</taxon>
        <taxon>Kickxellomycotina</taxon>
        <taxon>Harpellomycetes</taxon>
        <taxon>Harpellales</taxon>
        <taxon>Legeriomycetaceae</taxon>
        <taxon>Zancudomyces</taxon>
    </lineage>
</organism>
<keyword evidence="3" id="KW-1185">Reference proteome</keyword>
<sequence>MYIYLKKFSAFGSQNSQSTSKVTVAPIAGSFVNKDIHVRTDNVHKEDSNMKKSPSSDNFAREYSTSHTTSSKLALSSLPRNLSKKTLKKPLSGESQVFHKNYSKKNLGYRSIGADLNTYPRNGAVNVSMYFEHKKEKASTLNQALTNYYKIESIISKSSKKAEIRKDSVVDNSSRKIKRRNTQPDTRSVSSISGAASEISKVGFYGETLCEKLSLDFDKESGEDDCYWWEAVMR</sequence>
<name>A0A1R1PYQ4_ZANCU</name>
<evidence type="ECO:0000256" key="1">
    <source>
        <dbReference type="SAM" id="MobiDB-lite"/>
    </source>
</evidence>
<feature type="region of interest" description="Disordered" evidence="1">
    <location>
        <begin position="166"/>
        <end position="191"/>
    </location>
</feature>
<dbReference type="Proteomes" id="UP000188320">
    <property type="component" value="Unassembled WGS sequence"/>
</dbReference>
<proteinExistence type="predicted"/>
<dbReference type="EMBL" id="LSSK01000017">
    <property type="protein sequence ID" value="OMH86102.1"/>
    <property type="molecule type" value="Genomic_DNA"/>
</dbReference>
<gene>
    <name evidence="2" type="ORF">AX774_g331</name>
</gene>
<comment type="caution">
    <text evidence="2">The sequence shown here is derived from an EMBL/GenBank/DDBJ whole genome shotgun (WGS) entry which is preliminary data.</text>
</comment>
<dbReference type="AlphaFoldDB" id="A0A1R1PYQ4"/>
<feature type="compositionally biased region" description="Polar residues" evidence="1">
    <location>
        <begin position="51"/>
        <end position="63"/>
    </location>
</feature>
<protein>
    <submittedName>
        <fullName evidence="2">Uncharacterized protein</fullName>
    </submittedName>
</protein>
<reference evidence="3" key="1">
    <citation type="submission" date="2017-01" db="EMBL/GenBank/DDBJ databases">
        <authorList>
            <person name="Wang Y."/>
            <person name="White M."/>
            <person name="Kvist S."/>
            <person name="Moncalvo J.-M."/>
        </authorList>
    </citation>
    <scope>NUCLEOTIDE SEQUENCE [LARGE SCALE GENOMIC DNA]</scope>
    <source>
        <strain evidence="3">COL-18-3</strain>
    </source>
</reference>
<accession>A0A1R1PYQ4</accession>
<evidence type="ECO:0000313" key="3">
    <source>
        <dbReference type="Proteomes" id="UP000188320"/>
    </source>
</evidence>
<feature type="region of interest" description="Disordered" evidence="1">
    <location>
        <begin position="42"/>
        <end position="63"/>
    </location>
</feature>